<feature type="transmembrane region" description="Helical" evidence="1">
    <location>
        <begin position="282"/>
        <end position="301"/>
    </location>
</feature>
<accession>A0A6P1NW33</accession>
<dbReference type="RefSeq" id="WP_160692033.1">
    <property type="nucleotide sequence ID" value="NZ_CP047897.1"/>
</dbReference>
<name>A0A6P1NW33_9BACT</name>
<dbReference type="Proteomes" id="UP000464214">
    <property type="component" value="Chromosome"/>
</dbReference>
<feature type="transmembrane region" description="Helical" evidence="1">
    <location>
        <begin position="331"/>
        <end position="350"/>
    </location>
</feature>
<proteinExistence type="predicted"/>
<feature type="transmembrane region" description="Helical" evidence="1">
    <location>
        <begin position="166"/>
        <end position="195"/>
    </location>
</feature>
<protein>
    <recommendedName>
        <fullName evidence="4">Glycosyltransferase RgtA/B/C/D-like domain-containing protein</fullName>
    </recommendedName>
</protein>
<dbReference type="KEGG" id="nib:GU926_11630"/>
<keyword evidence="1" id="KW-0812">Transmembrane</keyword>
<keyword evidence="3" id="KW-1185">Reference proteome</keyword>
<feature type="transmembrane region" description="Helical" evidence="1">
    <location>
        <begin position="136"/>
        <end position="154"/>
    </location>
</feature>
<dbReference type="EMBL" id="CP047897">
    <property type="protein sequence ID" value="QHL88046.1"/>
    <property type="molecule type" value="Genomic_DNA"/>
</dbReference>
<feature type="transmembrane region" description="Helical" evidence="1">
    <location>
        <begin position="307"/>
        <end position="324"/>
    </location>
</feature>
<feature type="transmembrane region" description="Helical" evidence="1">
    <location>
        <begin position="255"/>
        <end position="275"/>
    </location>
</feature>
<sequence>MIRFFRSLFPSRWVVLVLLFLLIRLPLLFFGLPATLTELHHVLLGERLHGGFIMYQDVYDTTAPLAAGLYKWLDALFGKSYLAHRLVALVLTIYQAFLLNYIFNRNQVHPQKSFLPALFYLVFSSVFFEMDVLSPVLLGHTFVLLGVYSLTAISKDGSNAQRLFKAGFMLGLAALCYLPLIWFLVLGFLAIIYFASSAFRSTLLLITGFVFPFSVVVTYFLYRDSLMPFLELGLAWSWQFRFTFVLPFIQVLKVGAIPLGVLALSLITLPLVNLGLNYQARFLQFVLIWLIVVGLVLVSGHDGSAKGLILFMPIIGYFGVFLFTQWTGKKVLINEVFFLVLLAGTLFMRYNPLGLVYSALAIEPDLIQVRELPKYQQVQNERILVLGPDLNYYQQNSLGSPYLRWDLAQPYFNNLARYDALFTIYQDLRKAPPAYIIDQKSLMPELQYKLPALFNRYKREGNSLVYKLVR</sequence>
<keyword evidence="1" id="KW-1133">Transmembrane helix</keyword>
<evidence type="ECO:0000313" key="3">
    <source>
        <dbReference type="Proteomes" id="UP000464214"/>
    </source>
</evidence>
<dbReference type="AlphaFoldDB" id="A0A6P1NW33"/>
<evidence type="ECO:0008006" key="4">
    <source>
        <dbReference type="Google" id="ProtNLM"/>
    </source>
</evidence>
<reference evidence="2 3" key="1">
    <citation type="submission" date="2020-01" db="EMBL/GenBank/DDBJ databases">
        <authorList>
            <person name="Kim M."/>
        </authorList>
    </citation>
    <scope>NUCLEOTIDE SEQUENCE [LARGE SCALE GENOMIC DNA]</scope>
    <source>
        <strain evidence="2 3">BT10</strain>
    </source>
</reference>
<organism evidence="2 3">
    <name type="scientific">Nibribacter ruber</name>
    <dbReference type="NCBI Taxonomy" id="2698458"/>
    <lineage>
        <taxon>Bacteria</taxon>
        <taxon>Pseudomonadati</taxon>
        <taxon>Bacteroidota</taxon>
        <taxon>Cytophagia</taxon>
        <taxon>Cytophagales</taxon>
        <taxon>Hymenobacteraceae</taxon>
        <taxon>Nibribacter</taxon>
    </lineage>
</organism>
<feature type="transmembrane region" description="Helical" evidence="1">
    <location>
        <begin position="82"/>
        <end position="102"/>
    </location>
</feature>
<gene>
    <name evidence="2" type="ORF">GU926_11630</name>
</gene>
<keyword evidence="1" id="KW-0472">Membrane</keyword>
<evidence type="ECO:0000256" key="1">
    <source>
        <dbReference type="SAM" id="Phobius"/>
    </source>
</evidence>
<evidence type="ECO:0000313" key="2">
    <source>
        <dbReference type="EMBL" id="QHL88046.1"/>
    </source>
</evidence>
<feature type="transmembrane region" description="Helical" evidence="1">
    <location>
        <begin position="201"/>
        <end position="222"/>
    </location>
</feature>